<dbReference type="AlphaFoldDB" id="A0A6N8I431"/>
<feature type="domain" description="ABC transporter" evidence="10">
    <location>
        <begin position="14"/>
        <end position="243"/>
    </location>
</feature>
<dbReference type="PANTHER" id="PTHR43790:SF2">
    <property type="entry name" value="AUTOINDUCER 2 IMPORT ATP-BINDING PROTEIN LSRA"/>
    <property type="match status" value="1"/>
</dbReference>
<reference evidence="11 13" key="1">
    <citation type="submission" date="2019-09" db="EMBL/GenBank/DDBJ databases">
        <title>Genome sequence of Clostridium sp. EA1.</title>
        <authorList>
            <person name="Poehlein A."/>
            <person name="Bengelsdorf F.R."/>
            <person name="Daniel R."/>
        </authorList>
    </citation>
    <scope>NUCLEOTIDE SEQUENCE [LARGE SCALE GENOMIC DNA]</scope>
    <source>
        <strain evidence="11 13">EA1</strain>
    </source>
</reference>
<dbReference type="Pfam" id="PF00005">
    <property type="entry name" value="ABC_tran"/>
    <property type="match status" value="2"/>
</dbReference>
<keyword evidence="5" id="KW-0547">Nucleotide-binding</keyword>
<accession>A0A6N8I431</accession>
<evidence type="ECO:0000256" key="1">
    <source>
        <dbReference type="ARBA" id="ARBA00004417"/>
    </source>
</evidence>
<evidence type="ECO:0000256" key="2">
    <source>
        <dbReference type="ARBA" id="ARBA00009404"/>
    </source>
</evidence>
<evidence type="ECO:0000313" key="12">
    <source>
        <dbReference type="EMBL" id="QNK39254.1"/>
    </source>
</evidence>
<comment type="similarity">
    <text evidence="2">Belongs to the ABC transporter superfamily. AI-2 autoinducer porter (TC 3.A.1.2.8) family.</text>
</comment>
<comment type="function">
    <text evidence="7">Part of the ABC transporter complex LsrABCD involved in autoinducer 2 (AI-2) import. Responsible for energy coupling to the transport system.</text>
</comment>
<dbReference type="KEGG" id="cfem:HCR03_10790"/>
<dbReference type="RefSeq" id="WP_066644536.1">
    <property type="nucleotide sequence ID" value="NZ_CP060286.1"/>
</dbReference>
<reference evidence="12 14" key="2">
    <citation type="submission" date="2020-08" db="EMBL/GenBank/DDBJ databases">
        <title>The isolate Caproiciproducens sp. 7D4C2 produces n-caproate at mildly acidic conditions from hexoses: genome and rBOX comparison with related strains and chain-elongating bacteria.</title>
        <authorList>
            <person name="Esquivel-Elizondo S."/>
            <person name="Bagci C."/>
            <person name="Temovska M."/>
            <person name="Jeon B.S."/>
            <person name="Bessarab I."/>
            <person name="Williams R.B.H."/>
            <person name="Huson D.H."/>
            <person name="Angenent L.T."/>
        </authorList>
    </citation>
    <scope>NUCLEOTIDE SEQUENCE [LARGE SCALE GENOMIC DNA]</scope>
    <source>
        <strain evidence="12 14">7D4C2</strain>
    </source>
</reference>
<evidence type="ECO:0000256" key="5">
    <source>
        <dbReference type="ARBA" id="ARBA00022741"/>
    </source>
</evidence>
<dbReference type="OrthoDB" id="9771863at2"/>
<dbReference type="Proteomes" id="UP000515909">
    <property type="component" value="Chromosome"/>
</dbReference>
<dbReference type="InterPro" id="IPR017871">
    <property type="entry name" value="ABC_transporter-like_CS"/>
</dbReference>
<organism evidence="11 13">
    <name type="scientific">Caproicibacter fermentans</name>
    <dbReference type="NCBI Taxonomy" id="2576756"/>
    <lineage>
        <taxon>Bacteria</taxon>
        <taxon>Bacillati</taxon>
        <taxon>Bacillota</taxon>
        <taxon>Clostridia</taxon>
        <taxon>Eubacteriales</taxon>
        <taxon>Acutalibacteraceae</taxon>
        <taxon>Caproicibacter</taxon>
    </lineage>
</organism>
<keyword evidence="6 11" id="KW-0067">ATP-binding</keyword>
<feature type="domain" description="ABC transporter" evidence="10">
    <location>
        <begin position="262"/>
        <end position="505"/>
    </location>
</feature>
<dbReference type="GO" id="GO:0016887">
    <property type="term" value="F:ATP hydrolysis activity"/>
    <property type="evidence" value="ECO:0007669"/>
    <property type="project" value="InterPro"/>
</dbReference>
<evidence type="ECO:0000256" key="8">
    <source>
        <dbReference type="ARBA" id="ARBA00023798"/>
    </source>
</evidence>
<sequence length="512" mass="55919">MAESQKKFSDQAIISVRGIHKAFGLNNVLKGIDLNVNSGEVVALIGGNGAGKSTLMKIIMGIHQPDRGEIYVDGEKVNLTKPSVALSKGIYMIPQEPMLFPNMTVEENIIAGFREKAADLHVRLVNQMKEIGWDLDLNRKANSLSIAEQTLVEILRGLLRNSRVLIFDEPTSALTFDEVESLFKCIATLKARGIGIIYITHRLTEVFDIATHVAIMCDGVITLNGPVGDFTREMLVKGLLPPNMAEQNEKRQTAERAELDYQKLKPVFELKSFSGYGFSNINLEIYPGEILGVAGVVGAGRTELATTIFGMDKVLGGSAILDGRDITGLPTKKVLEAGINYVPEDRHLLGLFKISDIAANTTSAMLSDSSMGKMFLNGKAEYELTRKYVDDFRIKITGQDQLTGSLSGGNQQKIVIARALSTQPKLIILDEPTRGIDAAARGDVYTIIHQLKEQGVAIMLISSDIEEIIELADRAVAVYQGHINLEFNKKEINQDNLMAAAFGVTGGRKAEV</sequence>
<accession>A0A7G8T6L3</accession>
<dbReference type="InterPro" id="IPR027417">
    <property type="entry name" value="P-loop_NTPase"/>
</dbReference>
<evidence type="ECO:0000256" key="6">
    <source>
        <dbReference type="ARBA" id="ARBA00022840"/>
    </source>
</evidence>
<dbReference type="SUPFAM" id="SSF52540">
    <property type="entry name" value="P-loop containing nucleoside triphosphate hydrolases"/>
    <property type="match status" value="2"/>
</dbReference>
<dbReference type="EMBL" id="CP060286">
    <property type="protein sequence ID" value="QNK39254.1"/>
    <property type="molecule type" value="Genomic_DNA"/>
</dbReference>
<evidence type="ECO:0000256" key="9">
    <source>
        <dbReference type="ARBA" id="ARBA00034076"/>
    </source>
</evidence>
<evidence type="ECO:0000256" key="4">
    <source>
        <dbReference type="ARBA" id="ARBA00019459"/>
    </source>
</evidence>
<dbReference type="EC" id="7.6.2.13" evidence="8"/>
<dbReference type="CDD" id="cd03215">
    <property type="entry name" value="ABC_Carb_Monos_II"/>
    <property type="match status" value="1"/>
</dbReference>
<dbReference type="CDD" id="cd03216">
    <property type="entry name" value="ABC_Carb_Monos_I"/>
    <property type="match status" value="1"/>
</dbReference>
<evidence type="ECO:0000313" key="14">
    <source>
        <dbReference type="Proteomes" id="UP000515909"/>
    </source>
</evidence>
<keyword evidence="11" id="KW-0378">Hydrolase</keyword>
<evidence type="ECO:0000256" key="7">
    <source>
        <dbReference type="ARBA" id="ARBA00023747"/>
    </source>
</evidence>
<dbReference type="SMART" id="SM00382">
    <property type="entry name" value="AAA"/>
    <property type="match status" value="2"/>
</dbReference>
<evidence type="ECO:0000256" key="3">
    <source>
        <dbReference type="ARBA" id="ARBA00011262"/>
    </source>
</evidence>
<dbReference type="EMBL" id="VWXL01000100">
    <property type="protein sequence ID" value="MVB12705.1"/>
    <property type="molecule type" value="Genomic_DNA"/>
</dbReference>
<dbReference type="InterPro" id="IPR050107">
    <property type="entry name" value="ABC_carbohydrate_import_ATPase"/>
</dbReference>
<dbReference type="Gene3D" id="3.40.50.300">
    <property type="entry name" value="P-loop containing nucleotide triphosphate hydrolases"/>
    <property type="match status" value="2"/>
</dbReference>
<proteinExistence type="inferred from homology"/>
<protein>
    <recommendedName>
        <fullName evidence="4">Autoinducer 2 import ATP-binding protein LsrA</fullName>
        <ecNumber evidence="8">7.6.2.13</ecNumber>
    </recommendedName>
</protein>
<evidence type="ECO:0000259" key="10">
    <source>
        <dbReference type="PROSITE" id="PS50893"/>
    </source>
</evidence>
<dbReference type="InterPro" id="IPR003593">
    <property type="entry name" value="AAA+_ATPase"/>
</dbReference>
<comment type="subunit">
    <text evidence="3">The complex is composed of two ATP-binding proteins (LsrA), two transmembrane proteins (LsrC and LsrD) and a solute-binding protein (LsrB).</text>
</comment>
<dbReference type="GO" id="GO:0005886">
    <property type="term" value="C:plasma membrane"/>
    <property type="evidence" value="ECO:0007669"/>
    <property type="project" value="UniProtKB-SubCell"/>
</dbReference>
<dbReference type="PANTHER" id="PTHR43790">
    <property type="entry name" value="CARBOHYDRATE TRANSPORT ATP-BINDING PROTEIN MG119-RELATED"/>
    <property type="match status" value="1"/>
</dbReference>
<dbReference type="InterPro" id="IPR003439">
    <property type="entry name" value="ABC_transporter-like_ATP-bd"/>
</dbReference>
<evidence type="ECO:0000313" key="13">
    <source>
        <dbReference type="Proteomes" id="UP000469440"/>
    </source>
</evidence>
<comment type="catalytic activity">
    <reaction evidence="9">
        <text>ATP + H2O + (2R,4S)-2-methyl-2,3,3,4-tetrahydroxytetrahydrofuran-[AI-2-binding protein]Side 1 = ADP + phosphate + (2R,4S)-2-methyl-2,3,3,4-tetrahydroxytetrahydrofuranSide 2 + [AI-2-binding protein]Side 1.</text>
        <dbReference type="EC" id="7.6.2.13"/>
    </reaction>
</comment>
<dbReference type="GO" id="GO:0005524">
    <property type="term" value="F:ATP binding"/>
    <property type="evidence" value="ECO:0007669"/>
    <property type="project" value="UniProtKB-KW"/>
</dbReference>
<dbReference type="PROSITE" id="PS50893">
    <property type="entry name" value="ABC_TRANSPORTER_2"/>
    <property type="match status" value="2"/>
</dbReference>
<comment type="subcellular location">
    <subcellularLocation>
        <location evidence="1">Cell inner membrane</location>
        <topology evidence="1">Peripheral membrane protein</topology>
    </subcellularLocation>
</comment>
<gene>
    <name evidence="11" type="primary">lsrA</name>
    <name evidence="11" type="ORF">CAFE_34470</name>
    <name evidence="12" type="ORF">HCR03_10790</name>
</gene>
<dbReference type="Proteomes" id="UP000469440">
    <property type="component" value="Unassembled WGS sequence"/>
</dbReference>
<name>A0A6N8I431_9FIRM</name>
<dbReference type="PROSITE" id="PS00211">
    <property type="entry name" value="ABC_TRANSPORTER_1"/>
    <property type="match status" value="1"/>
</dbReference>
<keyword evidence="13" id="KW-1185">Reference proteome</keyword>
<evidence type="ECO:0000313" key="11">
    <source>
        <dbReference type="EMBL" id="MVB12705.1"/>
    </source>
</evidence>